<dbReference type="KEGG" id="hbq:QI031_20180"/>
<dbReference type="SUPFAM" id="SSF141571">
    <property type="entry name" value="Pentapeptide repeat-like"/>
    <property type="match status" value="1"/>
</dbReference>
<evidence type="ECO:0000313" key="1">
    <source>
        <dbReference type="EMBL" id="WGV24107.1"/>
    </source>
</evidence>
<reference evidence="1 2" key="1">
    <citation type="journal article" date="2023" name="Limnol Oceanogr Lett">
        <title>Environmental adaptations by the intertidal Antarctic cyanobacterium Halotia branconii CENA392 as revealed using long-read genome sequencing.</title>
        <authorList>
            <person name="Dextro R.B."/>
            <person name="Delbaje E."/>
            <person name="Freitas P.N.N."/>
            <person name="Geraldes V."/>
            <person name="Pinto E."/>
            <person name="Long P.F."/>
            <person name="Fiore M.F."/>
        </authorList>
    </citation>
    <scope>NUCLEOTIDE SEQUENCE [LARGE SCALE GENOMIC DNA]</scope>
    <source>
        <strain evidence="1 2">CENA392</strain>
    </source>
</reference>
<proteinExistence type="predicted"/>
<dbReference type="Gene3D" id="2.160.20.80">
    <property type="entry name" value="E3 ubiquitin-protein ligase SopA"/>
    <property type="match status" value="1"/>
</dbReference>
<gene>
    <name evidence="1" type="ORF">QI031_20180</name>
</gene>
<dbReference type="InterPro" id="IPR051082">
    <property type="entry name" value="Pentapeptide-BTB/POZ_domain"/>
</dbReference>
<dbReference type="RefSeq" id="WP_281481437.1">
    <property type="nucleotide sequence ID" value="NZ_CP124543.1"/>
</dbReference>
<dbReference type="PANTHER" id="PTHR14136:SF17">
    <property type="entry name" value="BTB_POZ DOMAIN-CONTAINING PROTEIN KCTD9"/>
    <property type="match status" value="1"/>
</dbReference>
<sequence>MLKVMIHAYYSAKRHSLFNQVPFINIIPQIVFHQDKLASLSYKALQKCLKIAIEHLNHPTIENRLAAIYDLEQFAHDYPQHHWKVIEILTNFVRNNASAVIPEEATSQPSLTICTDIQVALTVIGRRDVQKELENEQVDLSHTDLRGANLNQANLEQANFYQVNLSGANLSGANLSGAILSAANLSGANLSGANLSGAILSAANLSGANLSGANLSRANLYLSNLCGAIIYETKLEKANLREAKFLTTDPISAELGYV</sequence>
<dbReference type="InterPro" id="IPR001646">
    <property type="entry name" value="5peptide_repeat"/>
</dbReference>
<name>A0AAJ6NPA5_9CYAN</name>
<keyword evidence="2" id="KW-1185">Reference proteome</keyword>
<evidence type="ECO:0000313" key="2">
    <source>
        <dbReference type="Proteomes" id="UP001223520"/>
    </source>
</evidence>
<protein>
    <submittedName>
        <fullName evidence="1">Pentapeptide repeat-containing protein</fullName>
    </submittedName>
</protein>
<dbReference type="Proteomes" id="UP001223520">
    <property type="component" value="Chromosome"/>
</dbReference>
<dbReference type="EMBL" id="CP124543">
    <property type="protein sequence ID" value="WGV24107.1"/>
    <property type="molecule type" value="Genomic_DNA"/>
</dbReference>
<dbReference type="AlphaFoldDB" id="A0AAJ6NPA5"/>
<dbReference type="PANTHER" id="PTHR14136">
    <property type="entry name" value="BTB_POZ DOMAIN-CONTAINING PROTEIN KCTD9"/>
    <property type="match status" value="1"/>
</dbReference>
<accession>A0AAJ6NPA5</accession>
<dbReference type="Pfam" id="PF00805">
    <property type="entry name" value="Pentapeptide"/>
    <property type="match status" value="2"/>
</dbReference>
<organism evidence="1 2">
    <name type="scientific">Halotia branconii CENA392</name>
    <dbReference type="NCBI Taxonomy" id="1539056"/>
    <lineage>
        <taxon>Bacteria</taxon>
        <taxon>Bacillati</taxon>
        <taxon>Cyanobacteriota</taxon>
        <taxon>Cyanophyceae</taxon>
        <taxon>Nostocales</taxon>
        <taxon>Nodulariaceae</taxon>
        <taxon>Halotia</taxon>
    </lineage>
</organism>